<dbReference type="PANTHER" id="PTHR14097:SF8">
    <property type="entry name" value="NAD(P)-BINDING DOMAIN-CONTAINING PROTEIN"/>
    <property type="match status" value="1"/>
</dbReference>
<keyword evidence="1" id="KW-0732">Signal</keyword>
<keyword evidence="3" id="KW-1185">Reference proteome</keyword>
<sequence length="247" mass="26847">MHLLLTGATGLIGSVALDMMLNDPAVTKISIISRKAVPQADGHAKAEVILQEDVGSYDEATLAKLKGAQGCVWALGPPMMSVTKDEYEYAHIELPAIAAKAYSTLSDSFNFVYVSHDGVDEAGSRRIYAYDVKFRAEEKLLKLGEDTPSLSVFSVRPALIDYSYHTAVHAYIRYPLPLPKKFSNWLLIPVFRFFGSVQVTRSEDLGTVLTELAYGDGADMTVAGTSHGGRCIGVVGMASYMKEKKAT</sequence>
<comment type="caution">
    <text evidence="2">The sequence shown here is derived from an EMBL/GenBank/DDBJ whole genome shotgun (WGS) entry which is preliminary data.</text>
</comment>
<dbReference type="InterPro" id="IPR036291">
    <property type="entry name" value="NAD(P)-bd_dom_sf"/>
</dbReference>
<dbReference type="EMBL" id="JAJVDC020000184">
    <property type="protein sequence ID" value="KAL1619698.1"/>
    <property type="molecule type" value="Genomic_DNA"/>
</dbReference>
<reference evidence="2 3" key="1">
    <citation type="submission" date="2024-02" db="EMBL/GenBank/DDBJ databases">
        <title>De novo assembly and annotation of 12 fungi associated with fruit tree decline syndrome in Ontario, Canada.</title>
        <authorList>
            <person name="Sulman M."/>
            <person name="Ellouze W."/>
            <person name="Ilyukhin E."/>
        </authorList>
    </citation>
    <scope>NUCLEOTIDE SEQUENCE [LARGE SCALE GENOMIC DNA]</scope>
    <source>
        <strain evidence="2 3">M1-105</strain>
    </source>
</reference>
<gene>
    <name evidence="2" type="ORF">SLS56_010030</name>
</gene>
<dbReference type="PANTHER" id="PTHR14097">
    <property type="entry name" value="OXIDOREDUCTASE HTATIP2"/>
    <property type="match status" value="1"/>
</dbReference>
<organism evidence="2 3">
    <name type="scientific">Neofusicoccum ribis</name>
    <dbReference type="NCBI Taxonomy" id="45134"/>
    <lineage>
        <taxon>Eukaryota</taxon>
        <taxon>Fungi</taxon>
        <taxon>Dikarya</taxon>
        <taxon>Ascomycota</taxon>
        <taxon>Pezizomycotina</taxon>
        <taxon>Dothideomycetes</taxon>
        <taxon>Dothideomycetes incertae sedis</taxon>
        <taxon>Botryosphaeriales</taxon>
        <taxon>Botryosphaeriaceae</taxon>
        <taxon>Neofusicoccum</taxon>
    </lineage>
</organism>
<feature type="chain" id="PRO_5047011689" description="Nucleoside-diphosphate-sugar epimerase" evidence="1">
    <location>
        <begin position="17"/>
        <end position="247"/>
    </location>
</feature>
<evidence type="ECO:0000256" key="1">
    <source>
        <dbReference type="SAM" id="SignalP"/>
    </source>
</evidence>
<dbReference type="Proteomes" id="UP001521116">
    <property type="component" value="Unassembled WGS sequence"/>
</dbReference>
<dbReference type="Gene3D" id="3.40.50.720">
    <property type="entry name" value="NAD(P)-binding Rossmann-like Domain"/>
    <property type="match status" value="1"/>
</dbReference>
<evidence type="ECO:0000313" key="3">
    <source>
        <dbReference type="Proteomes" id="UP001521116"/>
    </source>
</evidence>
<proteinExistence type="predicted"/>
<name>A0ABR3SFK2_9PEZI</name>
<accession>A0ABR3SFK2</accession>
<evidence type="ECO:0008006" key="4">
    <source>
        <dbReference type="Google" id="ProtNLM"/>
    </source>
</evidence>
<evidence type="ECO:0000313" key="2">
    <source>
        <dbReference type="EMBL" id="KAL1619698.1"/>
    </source>
</evidence>
<dbReference type="SUPFAM" id="SSF51735">
    <property type="entry name" value="NAD(P)-binding Rossmann-fold domains"/>
    <property type="match status" value="1"/>
</dbReference>
<protein>
    <recommendedName>
        <fullName evidence="4">Nucleoside-diphosphate-sugar epimerase</fullName>
    </recommendedName>
</protein>
<feature type="signal peptide" evidence="1">
    <location>
        <begin position="1"/>
        <end position="16"/>
    </location>
</feature>